<feature type="transmembrane region" description="Helical" evidence="8">
    <location>
        <begin position="780"/>
        <end position="800"/>
    </location>
</feature>
<dbReference type="InterPro" id="IPR008250">
    <property type="entry name" value="ATPase_P-typ_transduc_dom_A_sf"/>
</dbReference>
<dbReference type="Gene3D" id="2.70.150.10">
    <property type="entry name" value="Calcium-transporting ATPase, cytoplasmic transduction domain A"/>
    <property type="match status" value="1"/>
</dbReference>
<name>A0A0G1GIS7_9BACT</name>
<dbReference type="InterPro" id="IPR059000">
    <property type="entry name" value="ATPase_P-type_domA"/>
</dbReference>
<dbReference type="Gene3D" id="3.40.50.1000">
    <property type="entry name" value="HAD superfamily/HAD-like"/>
    <property type="match status" value="2"/>
</dbReference>
<dbReference type="PRINTS" id="PR00120">
    <property type="entry name" value="HATPASE"/>
</dbReference>
<evidence type="ECO:0000313" key="10">
    <source>
        <dbReference type="EMBL" id="KKT34445.1"/>
    </source>
</evidence>
<dbReference type="InterPro" id="IPR036412">
    <property type="entry name" value="HAD-like_sf"/>
</dbReference>
<dbReference type="PANTHER" id="PTHR42861">
    <property type="entry name" value="CALCIUM-TRANSPORTING ATPASE"/>
    <property type="match status" value="1"/>
</dbReference>
<dbReference type="Gene3D" id="3.40.1110.10">
    <property type="entry name" value="Calcium-transporting ATPase, cytoplasmic domain N"/>
    <property type="match status" value="2"/>
</dbReference>
<evidence type="ECO:0000256" key="1">
    <source>
        <dbReference type="ARBA" id="ARBA00004141"/>
    </source>
</evidence>
<dbReference type="EMBL" id="LCHN01000038">
    <property type="protein sequence ID" value="KKT34445.1"/>
    <property type="molecule type" value="Genomic_DNA"/>
</dbReference>
<dbReference type="SUPFAM" id="SSF81665">
    <property type="entry name" value="Calcium ATPase, transmembrane domain M"/>
    <property type="match status" value="1"/>
</dbReference>
<dbReference type="AlphaFoldDB" id="A0A0G1GIS7"/>
<dbReference type="SFLD" id="SFLDS00003">
    <property type="entry name" value="Haloacid_Dehalogenase"/>
    <property type="match status" value="1"/>
</dbReference>
<dbReference type="GO" id="GO:0016887">
    <property type="term" value="F:ATP hydrolysis activity"/>
    <property type="evidence" value="ECO:0007669"/>
    <property type="project" value="InterPro"/>
</dbReference>
<evidence type="ECO:0000313" key="11">
    <source>
        <dbReference type="Proteomes" id="UP000034069"/>
    </source>
</evidence>
<proteinExistence type="predicted"/>
<evidence type="ECO:0000256" key="5">
    <source>
        <dbReference type="ARBA" id="ARBA00022967"/>
    </source>
</evidence>
<feature type="transmembrane region" description="Helical" evidence="8">
    <location>
        <begin position="749"/>
        <end position="768"/>
    </location>
</feature>
<dbReference type="SMART" id="SM00831">
    <property type="entry name" value="Cation_ATPase_N"/>
    <property type="match status" value="1"/>
</dbReference>
<dbReference type="InterPro" id="IPR044492">
    <property type="entry name" value="P_typ_ATPase_HD_dom"/>
</dbReference>
<dbReference type="InterPro" id="IPR004014">
    <property type="entry name" value="ATPase_P-typ_cation-transptr_N"/>
</dbReference>
<organism evidence="10 11">
    <name type="scientific">Candidatus Collierbacteria bacterium GW2011_GWA1_44_12</name>
    <dbReference type="NCBI Taxonomy" id="1618376"/>
    <lineage>
        <taxon>Bacteria</taxon>
        <taxon>Candidatus Collieribacteriota</taxon>
    </lineage>
</organism>
<feature type="transmembrane region" description="Helical" evidence="8">
    <location>
        <begin position="258"/>
        <end position="275"/>
    </location>
</feature>
<accession>A0A0G1GIS7</accession>
<dbReference type="Pfam" id="PF00702">
    <property type="entry name" value="Hydrolase"/>
    <property type="match status" value="1"/>
</dbReference>
<keyword evidence="7 8" id="KW-0472">Membrane</keyword>
<keyword evidence="2 8" id="KW-0812">Transmembrane</keyword>
<dbReference type="Pfam" id="PF00689">
    <property type="entry name" value="Cation_ATPase_C"/>
    <property type="match status" value="1"/>
</dbReference>
<keyword evidence="6 8" id="KW-1133">Transmembrane helix</keyword>
<dbReference type="InterPro" id="IPR023298">
    <property type="entry name" value="ATPase_P-typ_TM_dom_sf"/>
</dbReference>
<dbReference type="SFLD" id="SFLDG00002">
    <property type="entry name" value="C1.7:_P-type_atpase_like"/>
    <property type="match status" value="1"/>
</dbReference>
<evidence type="ECO:0000256" key="2">
    <source>
        <dbReference type="ARBA" id="ARBA00022692"/>
    </source>
</evidence>
<dbReference type="GO" id="GO:0016020">
    <property type="term" value="C:membrane"/>
    <property type="evidence" value="ECO:0007669"/>
    <property type="project" value="UniProtKB-SubCell"/>
</dbReference>
<dbReference type="SUPFAM" id="SSF81653">
    <property type="entry name" value="Calcium ATPase, transduction domain A"/>
    <property type="match status" value="1"/>
</dbReference>
<comment type="subcellular location">
    <subcellularLocation>
        <location evidence="1">Membrane</location>
        <topology evidence="1">Multi-pass membrane protein</topology>
    </subcellularLocation>
</comment>
<dbReference type="Proteomes" id="UP000034069">
    <property type="component" value="Unassembled WGS sequence"/>
</dbReference>
<feature type="transmembrane region" description="Helical" evidence="8">
    <location>
        <begin position="674"/>
        <end position="702"/>
    </location>
</feature>
<dbReference type="PROSITE" id="PS00154">
    <property type="entry name" value="ATPASE_E1_E2"/>
    <property type="match status" value="1"/>
</dbReference>
<feature type="transmembrane region" description="Helical" evidence="8">
    <location>
        <begin position="708"/>
        <end position="728"/>
    </location>
</feature>
<evidence type="ECO:0000259" key="9">
    <source>
        <dbReference type="SMART" id="SM00831"/>
    </source>
</evidence>
<dbReference type="PRINTS" id="PR00119">
    <property type="entry name" value="CATATPASE"/>
</dbReference>
<dbReference type="NCBIfam" id="TIGR01494">
    <property type="entry name" value="ATPase_P-type"/>
    <property type="match status" value="2"/>
</dbReference>
<keyword evidence="4" id="KW-0067">ATP-binding</keyword>
<protein>
    <submittedName>
        <fullName evidence="10">Calcium-translocating P-type ATPase, PMCA-type</fullName>
    </submittedName>
</protein>
<feature type="transmembrane region" description="Helical" evidence="8">
    <location>
        <begin position="218"/>
        <end position="238"/>
    </location>
</feature>
<evidence type="ECO:0000256" key="6">
    <source>
        <dbReference type="ARBA" id="ARBA00022989"/>
    </source>
</evidence>
<feature type="domain" description="Cation-transporting P-type ATPase N-terminal" evidence="9">
    <location>
        <begin position="2"/>
        <end position="59"/>
    </location>
</feature>
<feature type="transmembrane region" description="Helical" evidence="8">
    <location>
        <begin position="64"/>
        <end position="84"/>
    </location>
</feature>
<gene>
    <name evidence="10" type="ORF">UW23_C0038G0003</name>
</gene>
<evidence type="ECO:0000256" key="3">
    <source>
        <dbReference type="ARBA" id="ARBA00022741"/>
    </source>
</evidence>
<reference evidence="10 11" key="1">
    <citation type="journal article" date="2015" name="Nature">
        <title>rRNA introns, odd ribosomes, and small enigmatic genomes across a large radiation of phyla.</title>
        <authorList>
            <person name="Brown C.T."/>
            <person name="Hug L.A."/>
            <person name="Thomas B.C."/>
            <person name="Sharon I."/>
            <person name="Castelle C.J."/>
            <person name="Singh A."/>
            <person name="Wilkins M.J."/>
            <person name="Williams K.H."/>
            <person name="Banfield J.F."/>
        </authorList>
    </citation>
    <scope>NUCLEOTIDE SEQUENCE [LARGE SCALE GENOMIC DNA]</scope>
</reference>
<dbReference type="Gene3D" id="1.20.1110.10">
    <property type="entry name" value="Calcium-transporting ATPase, transmembrane domain"/>
    <property type="match status" value="2"/>
</dbReference>
<dbReference type="InterPro" id="IPR023299">
    <property type="entry name" value="ATPase_P-typ_cyto_dom_N"/>
</dbReference>
<dbReference type="SFLD" id="SFLDF00027">
    <property type="entry name" value="p-type_atpase"/>
    <property type="match status" value="1"/>
</dbReference>
<evidence type="ECO:0000256" key="7">
    <source>
        <dbReference type="ARBA" id="ARBA00023136"/>
    </source>
</evidence>
<comment type="caution">
    <text evidence="10">The sequence shown here is derived from an EMBL/GenBank/DDBJ whole genome shotgun (WGS) entry which is preliminary data.</text>
</comment>
<keyword evidence="5" id="KW-1278">Translocase</keyword>
<dbReference type="InterPro" id="IPR023214">
    <property type="entry name" value="HAD_sf"/>
</dbReference>
<keyword evidence="3" id="KW-0547">Nucleotide-binding</keyword>
<dbReference type="InterPro" id="IPR001757">
    <property type="entry name" value="P_typ_ATPase"/>
</dbReference>
<sequence length="816" mass="89518">MKWKGLNVSDITSLRSQHGTNSLPEKSSTPTLKILISQFQSPLIYIIVITAVISLLIGEKLDALLMAIVIALNITMGFIQEYGAKRTFESLKKIVTQQSIVIRDGQQHRIDSTQLLPGDIVLLGSGDRVPADGRLVEGINLYITEAILTGEGEPVNKKPQKDSQALFMGTTVISGRGTMLVEKIGLNTEIGKIGKSLEDIKEGPTPLQIKLAQFAKTLSVIIIIISVLIFIIGALRGFDLFYMLRFSIVLSVAAIPEGLPIAVTVILTIGIRRILRQNGLVKRLLSIETLGSTSVICTDKTGTLTEGIMKVTIIDTKLETKTLSGLTLLNTRRTSLEIAIWEYLTKELKLDPQKTIDRARILYEEAFESEKKYAMAVVLADRHKESYIIGAPEVIIGFCSMTSGQKAEITKKFTQLAESGLRVVGLIHKTKGDLKNKTGFSWLALVGVTDPVRIGVKESIQKAQDAHIKIKIVTGDFLPTAISVAEKIGLTVGKKNTMEGKDLEKISVQRLKEIIDDIVIFARVSPHHKLKIIEALQANGETVAMMGDGVNDAPALKKADIGVVVGTATDVAKESGDLILLDNNFKTIVAACEEGRQIFSNIKKVVGYVLSNSFVEMVLIFGAMLLSIPFPLTVVQILWIHLVCDGPPDILLGFEPKEAGLLDLKPQDIKREGVFDFSLLFLVFAISFTVGLMCLVLFIVVMDRTQSLTLAQSLIFATVGSVDLIYIFSYKNLHRTIFSFDFLTNNKPLLGGVLYGFILIFLGLYHPGLNEILETDPLPASWWLVALSVAVLAIIWVEVVKTINRKAFLNSTPQSK</sequence>
<dbReference type="InterPro" id="IPR006068">
    <property type="entry name" value="ATPase_P-typ_cation-transptr_C"/>
</dbReference>
<dbReference type="GO" id="GO:0005524">
    <property type="term" value="F:ATP binding"/>
    <property type="evidence" value="ECO:0007669"/>
    <property type="project" value="UniProtKB-KW"/>
</dbReference>
<dbReference type="Pfam" id="PF00122">
    <property type="entry name" value="E1-E2_ATPase"/>
    <property type="match status" value="1"/>
</dbReference>
<evidence type="ECO:0000256" key="4">
    <source>
        <dbReference type="ARBA" id="ARBA00022840"/>
    </source>
</evidence>
<dbReference type="InterPro" id="IPR018303">
    <property type="entry name" value="ATPase_P-typ_P_site"/>
</dbReference>
<dbReference type="SUPFAM" id="SSF56784">
    <property type="entry name" value="HAD-like"/>
    <property type="match status" value="1"/>
</dbReference>
<dbReference type="Pfam" id="PF00690">
    <property type="entry name" value="Cation_ATPase_N"/>
    <property type="match status" value="1"/>
</dbReference>
<evidence type="ECO:0000256" key="8">
    <source>
        <dbReference type="SAM" id="Phobius"/>
    </source>
</evidence>
<feature type="transmembrane region" description="Helical" evidence="8">
    <location>
        <begin position="42"/>
        <end position="58"/>
    </location>
</feature>